<protein>
    <submittedName>
        <fullName evidence="2">Uncharacterized protein</fullName>
    </submittedName>
</protein>
<evidence type="ECO:0000313" key="3">
    <source>
        <dbReference type="Proteomes" id="UP001152604"/>
    </source>
</evidence>
<gene>
    <name evidence="2" type="ORF">MES4922_30377</name>
</gene>
<sequence>MIGSSNVCGSRTHLQLRSFTGSEQEVDGDFPSSVRGPRDSSSPRTILSCVNFLPAAFRRAELNRCGKSALNRRGIASARGGTWTAVQVTLRRERILFVSRQCGRVPEHLSEPLRQCYGVPA</sequence>
<comment type="caution">
    <text evidence="2">The sequence shown here is derived from an EMBL/GenBank/DDBJ whole genome shotgun (WGS) entry which is preliminary data.</text>
</comment>
<dbReference type="EMBL" id="CAKXZS010000023">
    <property type="protein sequence ID" value="CAH2401994.1"/>
    <property type="molecule type" value="Genomic_DNA"/>
</dbReference>
<dbReference type="Proteomes" id="UP001152604">
    <property type="component" value="Unassembled WGS sequence"/>
</dbReference>
<evidence type="ECO:0000313" key="2">
    <source>
        <dbReference type="EMBL" id="CAH2401994.1"/>
    </source>
</evidence>
<accession>A0ABM9DZ00</accession>
<proteinExistence type="predicted"/>
<keyword evidence="3" id="KW-1185">Reference proteome</keyword>
<reference evidence="2" key="1">
    <citation type="submission" date="2022-03" db="EMBL/GenBank/DDBJ databases">
        <authorList>
            <person name="Brunel B."/>
        </authorList>
    </citation>
    <scope>NUCLEOTIDE SEQUENCE</scope>
    <source>
        <strain evidence="2">STM4922sample</strain>
    </source>
</reference>
<organism evidence="2 3">
    <name type="scientific">Mesorhizobium ventifaucium</name>
    <dbReference type="NCBI Taxonomy" id="666020"/>
    <lineage>
        <taxon>Bacteria</taxon>
        <taxon>Pseudomonadati</taxon>
        <taxon>Pseudomonadota</taxon>
        <taxon>Alphaproteobacteria</taxon>
        <taxon>Hyphomicrobiales</taxon>
        <taxon>Phyllobacteriaceae</taxon>
        <taxon>Mesorhizobium</taxon>
    </lineage>
</organism>
<name>A0ABM9DZ00_9HYPH</name>
<evidence type="ECO:0000256" key="1">
    <source>
        <dbReference type="SAM" id="MobiDB-lite"/>
    </source>
</evidence>
<feature type="region of interest" description="Disordered" evidence="1">
    <location>
        <begin position="20"/>
        <end position="42"/>
    </location>
</feature>